<name>A0A1I7TN18_9PELO</name>
<feature type="region of interest" description="Disordered" evidence="1">
    <location>
        <begin position="449"/>
        <end position="473"/>
    </location>
</feature>
<dbReference type="PANTHER" id="PTHR14689">
    <property type="entry name" value="PHORBOL-ESTER_DAG-TYPE DOMAIN-CONTAINING PROTEIN"/>
    <property type="match status" value="1"/>
</dbReference>
<keyword evidence="2" id="KW-1185">Reference proteome</keyword>
<organism evidence="2 3">
    <name type="scientific">Caenorhabditis tropicalis</name>
    <dbReference type="NCBI Taxonomy" id="1561998"/>
    <lineage>
        <taxon>Eukaryota</taxon>
        <taxon>Metazoa</taxon>
        <taxon>Ecdysozoa</taxon>
        <taxon>Nematoda</taxon>
        <taxon>Chromadorea</taxon>
        <taxon>Rhabditida</taxon>
        <taxon>Rhabditina</taxon>
        <taxon>Rhabditomorpha</taxon>
        <taxon>Rhabditoidea</taxon>
        <taxon>Rhabditidae</taxon>
        <taxon>Peloderinae</taxon>
        <taxon>Caenorhabditis</taxon>
    </lineage>
</organism>
<feature type="compositionally biased region" description="Basic residues" evidence="1">
    <location>
        <begin position="453"/>
        <end position="462"/>
    </location>
</feature>
<feature type="region of interest" description="Disordered" evidence="1">
    <location>
        <begin position="241"/>
        <end position="284"/>
    </location>
</feature>
<proteinExistence type="predicted"/>
<dbReference type="WBParaSite" id="Csp11.Scaffold629.g10061.t1">
    <property type="protein sequence ID" value="Csp11.Scaffold629.g10061.t1"/>
    <property type="gene ID" value="Csp11.Scaffold629.g10061"/>
</dbReference>
<dbReference type="PANTHER" id="PTHR14689:SF0">
    <property type="entry name" value="COILED-COIL DOMAIN-CONTAINING PROTEIN 82"/>
    <property type="match status" value="1"/>
</dbReference>
<reference evidence="3" key="1">
    <citation type="submission" date="2016-11" db="UniProtKB">
        <authorList>
            <consortium name="WormBaseParasite"/>
        </authorList>
    </citation>
    <scope>IDENTIFICATION</scope>
</reference>
<evidence type="ECO:0000256" key="1">
    <source>
        <dbReference type="SAM" id="MobiDB-lite"/>
    </source>
</evidence>
<accession>A0A1I7TN18</accession>
<evidence type="ECO:0000313" key="3">
    <source>
        <dbReference type="WBParaSite" id="Csp11.Scaffold629.g10061.t1"/>
    </source>
</evidence>
<dbReference type="Proteomes" id="UP000095282">
    <property type="component" value="Unplaced"/>
</dbReference>
<sequence>MDQHNQKSLLPDFSTNGFSGQFNGLQHQNANSIMSTLHTLQMQSMGNQILPPTDLHCDLQNQLLIEQLSAMQSMYNTINNTQKLDPNFSQLSQSNLTLPAFSTMTGTEPTTSNSFYSSMPSTSGLQNPVSQAISATNLPNLALPSPLIIDNKLGGSLNMKLPANSIPQAQAAVEDWMKNICVDTLQHFGLSLPEDDVAAGSLYRRPSSADKGLSPIAFTPPDSPQHELTFDEIFGFTSAKKDSSLKPEPEKPAHVPSTSRAAAQPAKPTTKDPRQEEEDQFIANFKKPKNVPVYKQKAALMSLEAREAAKKEDPNYDAFEFEDDDEFMFGGPIAEVKKEFDPPKKIEQPKATSTYIPGVGFEIQGAKEHKKRWHPAHALPVVATDSTQNDKVFFTIADKIRTRRDQEFTCSFFKPEQSTGNECSRNTRKVTKDEPLLPKFIIRIQKLQTHTHEPRRKYKRKNQKSDNDDSDYDEVSYKKRKVIRKVYSIHKCTDANSRKTVLDFQIGPGVPAADKKRLSSFGPAEGILPKGTYVVCKADMLRDDCAVWRVDNQNMLQKFLQLRNIKTNKLVYKSSSTYSGWCEQISSQYFRVSVKIIKQTRSETTVEPEIPLAELFCASSVEWFKHPGTVCFKSLSEEEEAKKEAKPEEDVISTEPKRVALNAVLNACLTQVFSKKHIESLLEKNDWTYTRSVAEIETNNKQCEELIRKRIPVEMKHNMYIGTYTRLAISKSSYTTLTKCQICKRKKPRRVIHFFDKTSYNINLVVDKLVEDIGDENQEDSECPLVADAISCGRCSMAVEFLHSMHHLKFHMLRLCEYKLEEIGTAEIDYHTERIVDAARSDKKWIQSVIQKYCELWDQVRYEFRDV</sequence>
<evidence type="ECO:0000313" key="2">
    <source>
        <dbReference type="Proteomes" id="UP000095282"/>
    </source>
</evidence>
<dbReference type="GO" id="GO:0005634">
    <property type="term" value="C:nucleus"/>
    <property type="evidence" value="ECO:0007669"/>
    <property type="project" value="TreeGrafter"/>
</dbReference>
<dbReference type="AlphaFoldDB" id="A0A1I7TN18"/>
<protein>
    <submittedName>
        <fullName evidence="3">EOR-2</fullName>
    </submittedName>
</protein>
<dbReference type="eggNOG" id="KOG4805">
    <property type="taxonomic scope" value="Eukaryota"/>
</dbReference>
<feature type="compositionally biased region" description="Basic and acidic residues" evidence="1">
    <location>
        <begin position="241"/>
        <end position="253"/>
    </location>
</feature>